<dbReference type="AlphaFoldDB" id="A0AAN9ESA9"/>
<evidence type="ECO:0000313" key="1">
    <source>
        <dbReference type="EMBL" id="KAK7258993.1"/>
    </source>
</evidence>
<protein>
    <submittedName>
        <fullName evidence="1">Uncharacterized protein</fullName>
    </submittedName>
</protein>
<name>A0AAN9ESA9_CROPI</name>
<evidence type="ECO:0000313" key="2">
    <source>
        <dbReference type="Proteomes" id="UP001372338"/>
    </source>
</evidence>
<proteinExistence type="predicted"/>
<accession>A0AAN9ESA9</accession>
<dbReference type="EMBL" id="JAYWIO010000005">
    <property type="protein sequence ID" value="KAK7258993.1"/>
    <property type="molecule type" value="Genomic_DNA"/>
</dbReference>
<reference evidence="1 2" key="1">
    <citation type="submission" date="2024-01" db="EMBL/GenBank/DDBJ databases">
        <title>The genomes of 5 underutilized Papilionoideae crops provide insights into root nodulation and disease resistanc.</title>
        <authorList>
            <person name="Yuan L."/>
        </authorList>
    </citation>
    <scope>NUCLEOTIDE SEQUENCE [LARGE SCALE GENOMIC DNA]</scope>
    <source>
        <strain evidence="1">ZHUSHIDOU_FW_LH</strain>
        <tissue evidence="1">Leaf</tissue>
    </source>
</reference>
<organism evidence="1 2">
    <name type="scientific">Crotalaria pallida</name>
    <name type="common">Smooth rattlebox</name>
    <name type="synonym">Crotalaria striata</name>
    <dbReference type="NCBI Taxonomy" id="3830"/>
    <lineage>
        <taxon>Eukaryota</taxon>
        <taxon>Viridiplantae</taxon>
        <taxon>Streptophyta</taxon>
        <taxon>Embryophyta</taxon>
        <taxon>Tracheophyta</taxon>
        <taxon>Spermatophyta</taxon>
        <taxon>Magnoliopsida</taxon>
        <taxon>eudicotyledons</taxon>
        <taxon>Gunneridae</taxon>
        <taxon>Pentapetalae</taxon>
        <taxon>rosids</taxon>
        <taxon>fabids</taxon>
        <taxon>Fabales</taxon>
        <taxon>Fabaceae</taxon>
        <taxon>Papilionoideae</taxon>
        <taxon>50 kb inversion clade</taxon>
        <taxon>genistoids sensu lato</taxon>
        <taxon>core genistoids</taxon>
        <taxon>Crotalarieae</taxon>
        <taxon>Crotalaria</taxon>
    </lineage>
</organism>
<sequence>MERVLIDRISGDFPDAGESTFHYLVGFYNRTHEESKKIANMKDRNLKSEMESVVKQAKKLCVSYCMIHLANSELFSSRNSSSGSGSPLLPLIFAEGVVTLPVYGISVGLALTHFVACLRGFILCLIKSRLVFVMWGLWCLAEAFHLEMEVRNLSSPQKLLQDKCQGVVVDPLLDLDNFYDTLWRSKAPF</sequence>
<keyword evidence="2" id="KW-1185">Reference proteome</keyword>
<gene>
    <name evidence="1" type="ORF">RIF29_24587</name>
</gene>
<comment type="caution">
    <text evidence="1">The sequence shown here is derived from an EMBL/GenBank/DDBJ whole genome shotgun (WGS) entry which is preliminary data.</text>
</comment>
<dbReference type="Proteomes" id="UP001372338">
    <property type="component" value="Unassembled WGS sequence"/>
</dbReference>